<keyword evidence="9 11" id="KW-0505">Motor protein</keyword>
<dbReference type="GO" id="GO:0005874">
    <property type="term" value="C:microtubule"/>
    <property type="evidence" value="ECO:0007669"/>
    <property type="project" value="UniProtKB-KW"/>
</dbReference>
<dbReference type="FunFam" id="3.40.850.10:FF:000011">
    <property type="entry name" value="Kinesin family member 21A"/>
    <property type="match status" value="1"/>
</dbReference>
<evidence type="ECO:0000313" key="16">
    <source>
        <dbReference type="Proteomes" id="UP000054107"/>
    </source>
</evidence>
<dbReference type="GO" id="GO:0051231">
    <property type="term" value="P:spindle elongation"/>
    <property type="evidence" value="ECO:0007669"/>
    <property type="project" value="TreeGrafter"/>
</dbReference>
<evidence type="ECO:0000256" key="7">
    <source>
        <dbReference type="ARBA" id="ARBA00022840"/>
    </source>
</evidence>
<keyword evidence="7 11" id="KW-0067">ATP-binding</keyword>
<feature type="compositionally biased region" description="Polar residues" evidence="13">
    <location>
        <begin position="561"/>
        <end position="570"/>
    </location>
</feature>
<keyword evidence="16" id="KW-1185">Reference proteome</keyword>
<evidence type="ECO:0000256" key="2">
    <source>
        <dbReference type="ARBA" id="ARBA00022490"/>
    </source>
</evidence>
<dbReference type="InterPro" id="IPR036961">
    <property type="entry name" value="Kinesin_motor_dom_sf"/>
</dbReference>
<dbReference type="PROSITE" id="PS00411">
    <property type="entry name" value="KINESIN_MOTOR_1"/>
    <property type="match status" value="1"/>
</dbReference>
<comment type="similarity">
    <text evidence="11">Belongs to the TRAFAC class myosin-kinesin ATPase superfamily. Kinesin family.</text>
</comment>
<dbReference type="SMART" id="SM00129">
    <property type="entry name" value="KISc"/>
    <property type="match status" value="1"/>
</dbReference>
<feature type="region of interest" description="Disordered" evidence="13">
    <location>
        <begin position="523"/>
        <end position="574"/>
    </location>
</feature>
<evidence type="ECO:0000256" key="10">
    <source>
        <dbReference type="ARBA" id="ARBA00023212"/>
    </source>
</evidence>
<keyword evidence="5" id="KW-0677">Repeat</keyword>
<evidence type="ECO:0000256" key="4">
    <source>
        <dbReference type="ARBA" id="ARBA00022701"/>
    </source>
</evidence>
<evidence type="ECO:0000259" key="14">
    <source>
        <dbReference type="PROSITE" id="PS50067"/>
    </source>
</evidence>
<feature type="compositionally biased region" description="Basic residues" evidence="13">
    <location>
        <begin position="536"/>
        <end position="557"/>
    </location>
</feature>
<accession>A0A0B7NPU7</accession>
<dbReference type="PROSITE" id="PS50067">
    <property type="entry name" value="KINESIN_MOTOR_2"/>
    <property type="match status" value="1"/>
</dbReference>
<dbReference type="InterPro" id="IPR027417">
    <property type="entry name" value="P-loop_NTPase"/>
</dbReference>
<dbReference type="InterPro" id="IPR001752">
    <property type="entry name" value="Kinesin_motor_dom"/>
</dbReference>
<keyword evidence="6 11" id="KW-0547">Nucleotide-binding</keyword>
<evidence type="ECO:0000256" key="11">
    <source>
        <dbReference type="PROSITE-ProRule" id="PRU00283"/>
    </source>
</evidence>
<comment type="subcellular location">
    <subcellularLocation>
        <location evidence="1">Cytoplasm</location>
        <location evidence="1">Cytoskeleton</location>
    </subcellularLocation>
</comment>
<name>A0A0B7NPU7_9FUNG</name>
<dbReference type="InterPro" id="IPR019821">
    <property type="entry name" value="Kinesin_motor_CS"/>
</dbReference>
<dbReference type="OrthoDB" id="3176171at2759"/>
<protein>
    <recommendedName>
        <fullName evidence="14">Kinesin motor domain-containing protein</fullName>
    </recommendedName>
</protein>
<evidence type="ECO:0000256" key="12">
    <source>
        <dbReference type="SAM" id="Coils"/>
    </source>
</evidence>
<evidence type="ECO:0000256" key="1">
    <source>
        <dbReference type="ARBA" id="ARBA00004245"/>
    </source>
</evidence>
<dbReference type="GO" id="GO:0007052">
    <property type="term" value="P:mitotic spindle organization"/>
    <property type="evidence" value="ECO:0007669"/>
    <property type="project" value="TreeGrafter"/>
</dbReference>
<dbReference type="GO" id="GO:0008017">
    <property type="term" value="F:microtubule binding"/>
    <property type="evidence" value="ECO:0007669"/>
    <property type="project" value="InterPro"/>
</dbReference>
<dbReference type="GO" id="GO:0005875">
    <property type="term" value="C:microtubule associated complex"/>
    <property type="evidence" value="ECO:0007669"/>
    <property type="project" value="TreeGrafter"/>
</dbReference>
<organism evidence="15 16">
    <name type="scientific">Parasitella parasitica</name>
    <dbReference type="NCBI Taxonomy" id="35722"/>
    <lineage>
        <taxon>Eukaryota</taxon>
        <taxon>Fungi</taxon>
        <taxon>Fungi incertae sedis</taxon>
        <taxon>Mucoromycota</taxon>
        <taxon>Mucoromycotina</taxon>
        <taxon>Mucoromycetes</taxon>
        <taxon>Mucorales</taxon>
        <taxon>Mucorineae</taxon>
        <taxon>Mucoraceae</taxon>
        <taxon>Parasitella</taxon>
    </lineage>
</organism>
<keyword evidence="2" id="KW-0963">Cytoplasm</keyword>
<dbReference type="GO" id="GO:0003777">
    <property type="term" value="F:microtubule motor activity"/>
    <property type="evidence" value="ECO:0007669"/>
    <property type="project" value="InterPro"/>
</dbReference>
<keyword evidence="10" id="KW-0206">Cytoskeleton</keyword>
<evidence type="ECO:0000256" key="6">
    <source>
        <dbReference type="ARBA" id="ARBA00022741"/>
    </source>
</evidence>
<proteinExistence type="inferred from homology"/>
<dbReference type="Gene3D" id="3.40.850.10">
    <property type="entry name" value="Kinesin motor domain"/>
    <property type="match status" value="1"/>
</dbReference>
<feature type="coiled-coil region" evidence="12">
    <location>
        <begin position="696"/>
        <end position="837"/>
    </location>
</feature>
<reference evidence="15 16" key="1">
    <citation type="submission" date="2014-09" db="EMBL/GenBank/DDBJ databases">
        <authorList>
            <person name="Ellenberger Sabrina"/>
        </authorList>
    </citation>
    <scope>NUCLEOTIDE SEQUENCE [LARGE SCALE GENOMIC DNA]</scope>
    <source>
        <strain evidence="15 16">CBS 412.66</strain>
    </source>
</reference>
<dbReference type="PRINTS" id="PR00380">
    <property type="entry name" value="KINESINHEAVY"/>
</dbReference>
<feature type="binding site" evidence="11">
    <location>
        <begin position="87"/>
        <end position="94"/>
    </location>
    <ligand>
        <name>ATP</name>
        <dbReference type="ChEBI" id="CHEBI:30616"/>
    </ligand>
</feature>
<dbReference type="SUPFAM" id="SSF52540">
    <property type="entry name" value="P-loop containing nucleoside triphosphate hydrolases"/>
    <property type="match status" value="1"/>
</dbReference>
<evidence type="ECO:0000256" key="8">
    <source>
        <dbReference type="ARBA" id="ARBA00023054"/>
    </source>
</evidence>
<evidence type="ECO:0000256" key="13">
    <source>
        <dbReference type="SAM" id="MobiDB-lite"/>
    </source>
</evidence>
<dbReference type="InterPro" id="IPR027640">
    <property type="entry name" value="Kinesin-like_fam"/>
</dbReference>
<keyword evidence="4" id="KW-0493">Microtubule</keyword>
<evidence type="ECO:0000256" key="3">
    <source>
        <dbReference type="ARBA" id="ARBA00022574"/>
    </source>
</evidence>
<evidence type="ECO:0000313" key="15">
    <source>
        <dbReference type="EMBL" id="CEP16969.1"/>
    </source>
</evidence>
<dbReference type="PANTHER" id="PTHR47969">
    <property type="entry name" value="CHROMOSOME-ASSOCIATED KINESIN KIF4A-RELATED"/>
    <property type="match status" value="1"/>
</dbReference>
<dbReference type="PANTHER" id="PTHR47969:SF15">
    <property type="entry name" value="CHROMOSOME-ASSOCIATED KINESIN KIF4A-RELATED"/>
    <property type="match status" value="1"/>
</dbReference>
<feature type="domain" description="Kinesin motor" evidence="14">
    <location>
        <begin position="7"/>
        <end position="367"/>
    </location>
</feature>
<evidence type="ECO:0000256" key="5">
    <source>
        <dbReference type="ARBA" id="ARBA00022737"/>
    </source>
</evidence>
<sequence length="1155" mass="130347">MTASSSSVRVAVRIRPLTENEKQHCQHNAIAFIPDNQQQVILGGDRPFTFDYVYPPQSSQQEVYNSCVIPLLNKFIEGYNSTILAYGQTGSGKTYSMGIGLDSVMNASVNDGIVPRFIDSLFHSLESKRSDNYSFQVYVSFLELHNEDLVDLLCPNVKSRREGLNLTIREDSHGNICWAGVREEAVSNPTELMGLLQKGSIARTTASTDMNSTSSRSHAIFSIILKQFQTESDEAFVENATLFNQTNRFSPNNSASRHTKRLVSKFHFVDLAGSERLKRTNAVGDRAKEGISINTGLLALGNVISALGDESRRVSHIPYRDSKLTRLLQDSLGGNSQTLMLACASPAVSNMTETLNTLKYANRARNIRNRVVINQEIGESDRLKATITRLKEELRSTDDFLRAVNDEMDSLKFQVGSLHQTLDQTTFELASVKYERDHYKHQLNGQGKPFEQETLAQEYATTIESLRGELFQSQQLLKQQQLQQQRTAALLNTTDQNKSVLQIDHVDSSATLVASSSTNAVCSPLLSKESPSEKTSKKKKHSYRFGSKRSKNGRRRSISSLNASSNTASPKQLRAMDTLTKSSLGDLNENMILQEAKKSIERETEFLESAKISIAHQNSNSWELKSNDLSPNSKVLQYRRRTVDITPPTIPVAAVLQSDYISENKRLLQKLSSAIESKHLLIRQLEKCEKLRVDQIKQLNRKLQETTAKKTTAASQYKRDLAELRNQYECRMKKQQTDQQALRRKHMQLISKSDTMRNQNQSVIEQLNKTVEKLTHEKKKLIKRLKLESDRAREKSLENGREVTKMKRQEAQLVTARKRLERDLLQQKSACKLATEEIVALNGQMKQIAAILKKVLANHGKMAPAGSAITERNLLAKAAACANVRGYLVKQNAIKKVGGKFKVTSLQQQVYQKKKLIHRAVSLYVRNQSAAKVGEDLIQKRDRLIDEQRELLAERELVIQDEQKSGMALGSNEPQYMDERIDLITLQVDTLNQQISHVLEQKHSGEELEEKNWTDIVDKDLQIDLFDRTTDSKVAYEIALSLIRSMQPEEARLVSESLLEDIISLKTDQQTNSTLVRHLNNMLYSLQSGLVQMRRAVIDTPFSLSSTLYQSQKAIAPPKPLNTIKTTALITPLDSVFMKVLQSPVDIRYGLVLPK</sequence>
<dbReference type="STRING" id="35722.A0A0B7NPU7"/>
<keyword evidence="8 12" id="KW-0175">Coiled coil</keyword>
<evidence type="ECO:0000256" key="9">
    <source>
        <dbReference type="ARBA" id="ARBA00023175"/>
    </source>
</evidence>
<dbReference type="GO" id="GO:0007018">
    <property type="term" value="P:microtubule-based movement"/>
    <property type="evidence" value="ECO:0007669"/>
    <property type="project" value="InterPro"/>
</dbReference>
<dbReference type="AlphaFoldDB" id="A0A0B7NPU7"/>
<dbReference type="Pfam" id="PF00225">
    <property type="entry name" value="Kinesin"/>
    <property type="match status" value="1"/>
</dbReference>
<dbReference type="EMBL" id="LN733428">
    <property type="protein sequence ID" value="CEP16969.1"/>
    <property type="molecule type" value="Genomic_DNA"/>
</dbReference>
<keyword evidence="3" id="KW-0853">WD repeat</keyword>
<dbReference type="Proteomes" id="UP000054107">
    <property type="component" value="Unassembled WGS sequence"/>
</dbReference>
<dbReference type="CDD" id="cd01372">
    <property type="entry name" value="KISc_KIF4"/>
    <property type="match status" value="1"/>
</dbReference>
<gene>
    <name evidence="15" type="primary">PARPA_11252.1 scaffold 43197</name>
</gene>
<dbReference type="GO" id="GO:0005524">
    <property type="term" value="F:ATP binding"/>
    <property type="evidence" value="ECO:0007669"/>
    <property type="project" value="UniProtKB-UniRule"/>
</dbReference>